<keyword evidence="6" id="KW-0238">DNA-binding</keyword>
<protein>
    <submittedName>
        <fullName evidence="6">YebC/PmpR family DNA-binding transcriptional regulator</fullName>
    </submittedName>
</protein>
<dbReference type="Proteomes" id="UP000230228">
    <property type="component" value="Unassembled WGS sequence"/>
</dbReference>
<dbReference type="FunFam" id="1.10.10.200:FF:000002">
    <property type="entry name" value="Probable transcriptional regulatory protein CLM62_37755"/>
    <property type="match status" value="1"/>
</dbReference>
<keyword evidence="2" id="KW-0805">Transcription regulation</keyword>
<feature type="domain" description="TACO1/YebC-like N-terminal" evidence="5">
    <location>
        <begin position="5"/>
        <end position="75"/>
    </location>
</feature>
<dbReference type="Gene3D" id="1.10.10.200">
    <property type="match status" value="1"/>
</dbReference>
<dbReference type="InterPro" id="IPR002876">
    <property type="entry name" value="Transcrip_reg_TACO1-like"/>
</dbReference>
<reference evidence="7" key="1">
    <citation type="submission" date="2017-09" db="EMBL/GenBank/DDBJ databases">
        <title>Depth-based differentiation of microbial function through sediment-hosted aquifers and enrichment of novel symbionts in the deep terrestrial subsurface.</title>
        <authorList>
            <person name="Probst A.J."/>
            <person name="Ladd B."/>
            <person name="Jarett J.K."/>
            <person name="Geller-Mcgrath D.E."/>
            <person name="Sieber C.M.K."/>
            <person name="Emerson J.B."/>
            <person name="Anantharaman K."/>
            <person name="Thomas B.C."/>
            <person name="Malmstrom R."/>
            <person name="Stieglmeier M."/>
            <person name="Klingl A."/>
            <person name="Woyke T."/>
            <person name="Ryan C.M."/>
            <person name="Banfield J.F."/>
        </authorList>
    </citation>
    <scope>NUCLEOTIDE SEQUENCE [LARGE SCALE GENOMIC DNA]</scope>
</reference>
<dbReference type="Pfam" id="PF01709">
    <property type="entry name" value="Transcrip_reg"/>
    <property type="match status" value="2"/>
</dbReference>
<evidence type="ECO:0000256" key="1">
    <source>
        <dbReference type="ARBA" id="ARBA00008724"/>
    </source>
</evidence>
<feature type="domain" description="TACO1/YebC-like second and third" evidence="4">
    <location>
        <begin position="82"/>
        <end position="137"/>
    </location>
</feature>
<dbReference type="InterPro" id="IPR026564">
    <property type="entry name" value="Transcrip_reg_TACO1-like_dom3"/>
</dbReference>
<dbReference type="InterPro" id="IPR049083">
    <property type="entry name" value="TACO1_YebC_N"/>
</dbReference>
<proteinExistence type="inferred from homology"/>
<sequence>MSGHSKWAQIKHQKGTADAKKSKVFAKLAHTIFIAGKNGKDPAMNPSLREAISKAREMNMPSDNIQRAIKRGTGELKEGGFMEEVLYEFFGPGGCAVLIEGITDNKNRTLGEIRHILSKHELQLAGTGSCLWAFEKTSEGWNPKHTIKISKEDREKLKNLLEKIDELEDVQDITTNCDIEL</sequence>
<gene>
    <name evidence="6" type="ORF">CO056_02515</name>
</gene>
<accession>A0A2M8EQP9</accession>
<evidence type="ECO:0000256" key="3">
    <source>
        <dbReference type="ARBA" id="ARBA00023163"/>
    </source>
</evidence>
<dbReference type="PANTHER" id="PTHR12532:SF0">
    <property type="entry name" value="TRANSLATIONAL ACTIVATOR OF CYTOCHROME C OXIDASE 1"/>
    <property type="match status" value="1"/>
</dbReference>
<dbReference type="EMBL" id="PFSH01000035">
    <property type="protein sequence ID" value="PJC25021.1"/>
    <property type="molecule type" value="Genomic_DNA"/>
</dbReference>
<comment type="similarity">
    <text evidence="1">Belongs to the TACO1 family.</text>
</comment>
<dbReference type="InterPro" id="IPR029072">
    <property type="entry name" value="YebC-like"/>
</dbReference>
<dbReference type="InterPro" id="IPR048300">
    <property type="entry name" value="TACO1_YebC-like_2nd/3rd_dom"/>
</dbReference>
<feature type="domain" description="TACO1/YebC-like second and third" evidence="4">
    <location>
        <begin position="140"/>
        <end position="176"/>
    </location>
</feature>
<evidence type="ECO:0000259" key="5">
    <source>
        <dbReference type="Pfam" id="PF20772"/>
    </source>
</evidence>
<dbReference type="AlphaFoldDB" id="A0A2M8EQP9"/>
<name>A0A2M8EQP9_9BACT</name>
<evidence type="ECO:0000313" key="7">
    <source>
        <dbReference type="Proteomes" id="UP000230228"/>
    </source>
</evidence>
<evidence type="ECO:0000259" key="4">
    <source>
        <dbReference type="Pfam" id="PF01709"/>
    </source>
</evidence>
<dbReference type="InterPro" id="IPR017856">
    <property type="entry name" value="Integrase-like_N"/>
</dbReference>
<comment type="caution">
    <text evidence="6">The sequence shown here is derived from an EMBL/GenBank/DDBJ whole genome shotgun (WGS) entry which is preliminary data.</text>
</comment>
<evidence type="ECO:0000313" key="6">
    <source>
        <dbReference type="EMBL" id="PJC25021.1"/>
    </source>
</evidence>
<organism evidence="6 7">
    <name type="scientific">Candidatus Tagabacteria bacterium CG_4_9_14_0_2_um_filter_41_11</name>
    <dbReference type="NCBI Taxonomy" id="1975019"/>
    <lineage>
        <taxon>Bacteria</taxon>
        <taxon>Candidatus Tagaibacteriota</taxon>
    </lineage>
</organism>
<dbReference type="PANTHER" id="PTHR12532">
    <property type="entry name" value="TRANSLATIONAL ACTIVATOR OF CYTOCHROME C OXIDASE 1"/>
    <property type="match status" value="1"/>
</dbReference>
<keyword evidence="3" id="KW-0804">Transcription</keyword>
<dbReference type="GO" id="GO:0003677">
    <property type="term" value="F:DNA binding"/>
    <property type="evidence" value="ECO:0007669"/>
    <property type="project" value="UniProtKB-KW"/>
</dbReference>
<evidence type="ECO:0000256" key="2">
    <source>
        <dbReference type="ARBA" id="ARBA00023015"/>
    </source>
</evidence>
<dbReference type="Gene3D" id="3.30.70.980">
    <property type="match status" value="1"/>
</dbReference>
<dbReference type="SUPFAM" id="SSF75625">
    <property type="entry name" value="YebC-like"/>
    <property type="match status" value="1"/>
</dbReference>
<dbReference type="GO" id="GO:0005737">
    <property type="term" value="C:cytoplasm"/>
    <property type="evidence" value="ECO:0007669"/>
    <property type="project" value="UniProtKB-ARBA"/>
</dbReference>
<dbReference type="Pfam" id="PF20772">
    <property type="entry name" value="TACO1_YebC_N"/>
    <property type="match status" value="1"/>
</dbReference>